<evidence type="ECO:0000256" key="4">
    <source>
        <dbReference type="ARBA" id="ARBA00006753"/>
    </source>
</evidence>
<dbReference type="OrthoDB" id="9808167at2"/>
<dbReference type="Pfam" id="PF03447">
    <property type="entry name" value="NAD_binding_3"/>
    <property type="match status" value="1"/>
</dbReference>
<evidence type="ECO:0000256" key="13">
    <source>
        <dbReference type="ARBA" id="ARBA00048841"/>
    </source>
</evidence>
<keyword evidence="10 16" id="KW-0560">Oxidoreductase</keyword>
<dbReference type="CDD" id="cd04881">
    <property type="entry name" value="ACT_HSDH-Hom"/>
    <property type="match status" value="1"/>
</dbReference>
<dbReference type="EMBL" id="CP027569">
    <property type="protein sequence ID" value="AVO27395.1"/>
    <property type="molecule type" value="Genomic_DNA"/>
</dbReference>
<comment type="similarity">
    <text evidence="4 17">Belongs to the homoserine dehydrogenase family.</text>
</comment>
<evidence type="ECO:0000256" key="17">
    <source>
        <dbReference type="RuleBase" id="RU004171"/>
    </source>
</evidence>
<accession>A0A1M6RF34</accession>
<dbReference type="InterPro" id="IPR019811">
    <property type="entry name" value="HDH_CS"/>
</dbReference>
<evidence type="ECO:0000256" key="15">
    <source>
        <dbReference type="PIRSR" id="PIRSR000098-2"/>
    </source>
</evidence>
<dbReference type="NCBIfam" id="NF004976">
    <property type="entry name" value="PRK06349.1"/>
    <property type="match status" value="1"/>
</dbReference>
<evidence type="ECO:0000256" key="7">
    <source>
        <dbReference type="ARBA" id="ARBA00022605"/>
    </source>
</evidence>
<comment type="pathway">
    <text evidence="3 16">Amino-acid biosynthesis; L-methionine biosynthesis via de novo pathway; L-homoserine from L-aspartate: step 3/3.</text>
</comment>
<comment type="cofactor">
    <cofactor evidence="1">
        <name>a metal cation</name>
        <dbReference type="ChEBI" id="CHEBI:25213"/>
    </cofactor>
</comment>
<organism evidence="18 19">
    <name type="scientific">Megasphaera elsdenii</name>
    <dbReference type="NCBI Taxonomy" id="907"/>
    <lineage>
        <taxon>Bacteria</taxon>
        <taxon>Bacillati</taxon>
        <taxon>Bacillota</taxon>
        <taxon>Negativicutes</taxon>
        <taxon>Veillonellales</taxon>
        <taxon>Veillonellaceae</taxon>
        <taxon>Megasphaera</taxon>
    </lineage>
</organism>
<evidence type="ECO:0000256" key="10">
    <source>
        <dbReference type="ARBA" id="ARBA00023002"/>
    </source>
</evidence>
<evidence type="ECO:0000256" key="1">
    <source>
        <dbReference type="ARBA" id="ARBA00001920"/>
    </source>
</evidence>
<keyword evidence="8 16" id="KW-0791">Threonine biosynthesis</keyword>
<comment type="pathway">
    <text evidence="2 16">Amino-acid biosynthesis; L-threonine biosynthesis; L-threonine from L-aspartate: step 3/5.</text>
</comment>
<proteinExistence type="inferred from homology"/>
<dbReference type="GO" id="GO:0009086">
    <property type="term" value="P:methionine biosynthetic process"/>
    <property type="evidence" value="ECO:0007669"/>
    <property type="project" value="UniProtKB-KW"/>
</dbReference>
<dbReference type="GO" id="GO:0009088">
    <property type="term" value="P:threonine biosynthetic process"/>
    <property type="evidence" value="ECO:0007669"/>
    <property type="project" value="UniProtKB-UniPathway"/>
</dbReference>
<dbReference type="Proteomes" id="UP000238358">
    <property type="component" value="Chromosome"/>
</dbReference>
<dbReference type="InterPro" id="IPR045865">
    <property type="entry name" value="ACT-like_dom_sf"/>
</dbReference>
<feature type="active site" description="Proton donor" evidence="14">
    <location>
        <position position="207"/>
    </location>
</feature>
<dbReference type="UniPathway" id="UPA00051">
    <property type="reaction ID" value="UER00465"/>
</dbReference>
<evidence type="ECO:0000256" key="8">
    <source>
        <dbReference type="ARBA" id="ARBA00022697"/>
    </source>
</evidence>
<dbReference type="EC" id="1.1.1.3" evidence="5 16"/>
<dbReference type="PIRSF" id="PIRSF000098">
    <property type="entry name" value="Homoser_dehydrog"/>
    <property type="match status" value="1"/>
</dbReference>
<dbReference type="Gene3D" id="3.30.70.260">
    <property type="match status" value="1"/>
</dbReference>
<gene>
    <name evidence="18" type="ORF">C6Y28_07180</name>
</gene>
<dbReference type="SUPFAM" id="SSF51735">
    <property type="entry name" value="NAD(P)-binding Rossmann-fold domains"/>
    <property type="match status" value="1"/>
</dbReference>
<keyword evidence="7 16" id="KW-0028">Amino-acid biosynthesis</keyword>
<evidence type="ECO:0000256" key="12">
    <source>
        <dbReference type="ARBA" id="ARBA00023167"/>
    </source>
</evidence>
<sequence length="429" mass="46734">MKNVSIALLGCGTVGKGVVDLLAMNGPLIEEQLDTKINIKRVLIRDLNKYEQMEDLPDSIQFTTDFNDIIDDDEIEIVVEVMGSADFAKDCIEQCFLRGKSVISANKDLIADYGIPLLKLSQQHNVDFQFEASVAGGIPIVRPMYSSLNSNRIEEIIGIMNGTTNFILSNMTAHGSSYEDVLKEAQEKGYAEADPTNDVSGYDAARKIAILATLGFHSAVTFNDVHVEGIENIAKEDIEHATEMGYVIKLLAIARQDEDGISLNVHPSFIRKGHPLANVDGAYNAVCVRGNCVGDVMFYGQGAGSLPTASAVVSDVMNVILHRNLQMTGKRGYVWHEAKLKPQADIASPYYIRMIVNNAPGVLAAVSKVLAENNISIRSLIQKDETAEIAEIVILIDKSAAGLVQASLQKIEELSCVRKIANAIRVIEV</sequence>
<dbReference type="InterPro" id="IPR005106">
    <property type="entry name" value="Asp/hSer_DH_NAD-bd"/>
</dbReference>
<feature type="binding site" evidence="15">
    <location>
        <position position="107"/>
    </location>
    <ligand>
        <name>NADPH</name>
        <dbReference type="ChEBI" id="CHEBI:57783"/>
    </ligand>
</feature>
<dbReference type="UniPathway" id="UPA00050">
    <property type="reaction ID" value="UER00063"/>
</dbReference>
<dbReference type="PROSITE" id="PS51671">
    <property type="entry name" value="ACT"/>
    <property type="match status" value="1"/>
</dbReference>
<evidence type="ECO:0000256" key="2">
    <source>
        <dbReference type="ARBA" id="ARBA00005056"/>
    </source>
</evidence>
<dbReference type="Gene3D" id="3.40.50.720">
    <property type="entry name" value="NAD(P)-binding Rossmann-like Domain"/>
    <property type="match status" value="1"/>
</dbReference>
<dbReference type="InterPro" id="IPR001342">
    <property type="entry name" value="HDH_cat"/>
</dbReference>
<keyword evidence="9 15" id="KW-0521">NADP</keyword>
<dbReference type="InterPro" id="IPR002912">
    <property type="entry name" value="ACT_dom"/>
</dbReference>
<reference evidence="18 19" key="1">
    <citation type="journal article" date="2018" name="Genome Announc.">
        <title>Complete genomes of two Megasphaera elsdenii strains, NCIMB 702410 and ATCC 25940.</title>
        <authorList>
            <person name="Hatmaker E.A."/>
            <person name="O'Dell K."/>
            <person name="Riley L.A."/>
            <person name="Klingeman D.M."/>
            <person name="Guss A.M."/>
        </authorList>
    </citation>
    <scope>NUCLEOTIDE SEQUENCE [LARGE SCALE GENOMIC DNA]</scope>
    <source>
        <strain evidence="18 19">NCIMB702410</strain>
    </source>
</reference>
<protein>
    <recommendedName>
        <fullName evidence="6 16">Homoserine dehydrogenase</fullName>
        <ecNumber evidence="5 16">1.1.1.3</ecNumber>
    </recommendedName>
</protein>
<dbReference type="GO" id="GO:0050661">
    <property type="term" value="F:NADP binding"/>
    <property type="evidence" value="ECO:0007669"/>
    <property type="project" value="InterPro"/>
</dbReference>
<evidence type="ECO:0000313" key="19">
    <source>
        <dbReference type="Proteomes" id="UP000238358"/>
    </source>
</evidence>
<dbReference type="AlphaFoldDB" id="A0A1M6RF34"/>
<name>A0A1M6RF34_MEGEL</name>
<comment type="catalytic activity">
    <reaction evidence="13">
        <text>L-homoserine + NADP(+) = L-aspartate 4-semialdehyde + NADPH + H(+)</text>
        <dbReference type="Rhea" id="RHEA:15761"/>
        <dbReference type="ChEBI" id="CHEBI:15378"/>
        <dbReference type="ChEBI" id="CHEBI:57476"/>
        <dbReference type="ChEBI" id="CHEBI:57783"/>
        <dbReference type="ChEBI" id="CHEBI:58349"/>
        <dbReference type="ChEBI" id="CHEBI:537519"/>
        <dbReference type="EC" id="1.1.1.3"/>
    </reaction>
    <physiologicalReaction direction="right-to-left" evidence="13">
        <dbReference type="Rhea" id="RHEA:15763"/>
    </physiologicalReaction>
</comment>
<evidence type="ECO:0000256" key="9">
    <source>
        <dbReference type="ARBA" id="ARBA00022857"/>
    </source>
</evidence>
<evidence type="ECO:0000256" key="5">
    <source>
        <dbReference type="ARBA" id="ARBA00013213"/>
    </source>
</evidence>
<dbReference type="Pfam" id="PF00742">
    <property type="entry name" value="Homoserine_dh"/>
    <property type="match status" value="1"/>
</dbReference>
<keyword evidence="11" id="KW-0915">Sodium</keyword>
<dbReference type="Gene3D" id="3.30.360.10">
    <property type="entry name" value="Dihydrodipicolinate Reductase, domain 2"/>
    <property type="match status" value="1"/>
</dbReference>
<evidence type="ECO:0000256" key="16">
    <source>
        <dbReference type="RuleBase" id="RU000579"/>
    </source>
</evidence>
<evidence type="ECO:0000256" key="11">
    <source>
        <dbReference type="ARBA" id="ARBA00023053"/>
    </source>
</evidence>
<evidence type="ECO:0000256" key="3">
    <source>
        <dbReference type="ARBA" id="ARBA00005062"/>
    </source>
</evidence>
<keyword evidence="12 16" id="KW-0486">Methionine biosynthesis</keyword>
<dbReference type="SUPFAM" id="SSF55347">
    <property type="entry name" value="Glyceraldehyde-3-phosphate dehydrogenase-like, C-terminal domain"/>
    <property type="match status" value="1"/>
</dbReference>
<dbReference type="InterPro" id="IPR036291">
    <property type="entry name" value="NAD(P)-bd_dom_sf"/>
</dbReference>
<dbReference type="PANTHER" id="PTHR43331">
    <property type="entry name" value="HOMOSERINE DEHYDROGENASE"/>
    <property type="match status" value="1"/>
</dbReference>
<feature type="binding site" evidence="15">
    <location>
        <position position="192"/>
    </location>
    <ligand>
        <name>L-homoserine</name>
        <dbReference type="ChEBI" id="CHEBI:57476"/>
    </ligand>
</feature>
<evidence type="ECO:0000256" key="14">
    <source>
        <dbReference type="PIRSR" id="PIRSR000098-1"/>
    </source>
</evidence>
<dbReference type="PANTHER" id="PTHR43331:SF1">
    <property type="entry name" value="HOMOSERINE DEHYDROGENASE"/>
    <property type="match status" value="1"/>
</dbReference>
<dbReference type="GO" id="GO:0004412">
    <property type="term" value="F:homoserine dehydrogenase activity"/>
    <property type="evidence" value="ECO:0007669"/>
    <property type="project" value="UniProtKB-EC"/>
</dbReference>
<dbReference type="Pfam" id="PF01842">
    <property type="entry name" value="ACT"/>
    <property type="match status" value="1"/>
</dbReference>
<dbReference type="FunFam" id="3.30.360.10:FF:000005">
    <property type="entry name" value="Homoserine dehydrogenase"/>
    <property type="match status" value="1"/>
</dbReference>
<evidence type="ECO:0000313" key="18">
    <source>
        <dbReference type="EMBL" id="AVO27395.1"/>
    </source>
</evidence>
<dbReference type="PROSITE" id="PS01042">
    <property type="entry name" value="HOMOSER_DHGENASE"/>
    <property type="match status" value="1"/>
</dbReference>
<dbReference type="InterPro" id="IPR016204">
    <property type="entry name" value="HDH"/>
</dbReference>
<dbReference type="SUPFAM" id="SSF55021">
    <property type="entry name" value="ACT-like"/>
    <property type="match status" value="1"/>
</dbReference>
<feature type="binding site" evidence="15">
    <location>
        <begin position="9"/>
        <end position="16"/>
    </location>
    <ligand>
        <name>NADP(+)</name>
        <dbReference type="ChEBI" id="CHEBI:58349"/>
    </ligand>
</feature>
<dbReference type="RefSeq" id="WP_014015914.1">
    <property type="nucleotide sequence ID" value="NZ_AP031433.1"/>
</dbReference>
<dbReference type="GeneID" id="97491925"/>
<evidence type="ECO:0000256" key="6">
    <source>
        <dbReference type="ARBA" id="ARBA00013376"/>
    </source>
</evidence>